<proteinExistence type="predicted"/>
<keyword evidence="2" id="KW-1185">Reference proteome</keyword>
<accession>A0A1G9G2V8</accession>
<dbReference type="AlphaFoldDB" id="A0A1G9G2V8"/>
<gene>
    <name evidence="1" type="ORF">SAMN05216298_2179</name>
</gene>
<name>A0A1G9G2V8_9ACTN</name>
<dbReference type="STRING" id="380244.SAMN05216298_2179"/>
<dbReference type="EMBL" id="FNGF01000002">
    <property type="protein sequence ID" value="SDK94989.1"/>
    <property type="molecule type" value="Genomic_DNA"/>
</dbReference>
<dbReference type="OrthoDB" id="7855720at2"/>
<dbReference type="Proteomes" id="UP000198662">
    <property type="component" value="Unassembled WGS sequence"/>
</dbReference>
<evidence type="ECO:0008006" key="3">
    <source>
        <dbReference type="Google" id="ProtNLM"/>
    </source>
</evidence>
<reference evidence="2" key="1">
    <citation type="submission" date="2016-10" db="EMBL/GenBank/DDBJ databases">
        <authorList>
            <person name="Varghese N."/>
            <person name="Submissions S."/>
        </authorList>
    </citation>
    <scope>NUCLEOTIDE SEQUENCE [LARGE SCALE GENOMIC DNA]</scope>
    <source>
        <strain evidence="2">CGMCC 4.3147</strain>
    </source>
</reference>
<protein>
    <recommendedName>
        <fullName evidence="3">Sulfotransferase family protein</fullName>
    </recommendedName>
</protein>
<dbReference type="SUPFAM" id="SSF52540">
    <property type="entry name" value="P-loop containing nucleoside triphosphate hydrolases"/>
    <property type="match status" value="1"/>
</dbReference>
<dbReference type="RefSeq" id="WP_091047522.1">
    <property type="nucleotide sequence ID" value="NZ_FNGF01000002.1"/>
</dbReference>
<sequence length="321" mass="36463">MSAERVLAISPRKSGTHLLQQLMVRLGYGIYGEPVPPEAGRAAFSLRERVELAERFAAPAEFADVDVRSDTDEFVRRTDRLLVQLGWVWQVRLAARNLSNLDLLMPDADFTMEMSPLAWTRPFNQTPPRLCWIFHSVDIWKMDQRFLHEWTVEGEPRIVLNIRDPRDALVSMVDFFAGEGGLKFRRFPESAVFGPILQSIPETADRITYALHDPAMPLLADYEAAISLLHHPEVCTVAFEDLVGPRGGGSRDAQVEATRRVVAHVDSGLDPEHLVDTLFDPGSFSFHKGRIGRWREVFTAEHEALFAQRFGHLLKVFGYER</sequence>
<evidence type="ECO:0000313" key="2">
    <source>
        <dbReference type="Proteomes" id="UP000198662"/>
    </source>
</evidence>
<dbReference type="InterPro" id="IPR027417">
    <property type="entry name" value="P-loop_NTPase"/>
</dbReference>
<dbReference type="Gene3D" id="3.40.50.300">
    <property type="entry name" value="P-loop containing nucleotide triphosphate hydrolases"/>
    <property type="match status" value="1"/>
</dbReference>
<evidence type="ECO:0000313" key="1">
    <source>
        <dbReference type="EMBL" id="SDK94989.1"/>
    </source>
</evidence>
<organism evidence="1 2">
    <name type="scientific">Glycomyces sambucus</name>
    <dbReference type="NCBI Taxonomy" id="380244"/>
    <lineage>
        <taxon>Bacteria</taxon>
        <taxon>Bacillati</taxon>
        <taxon>Actinomycetota</taxon>
        <taxon>Actinomycetes</taxon>
        <taxon>Glycomycetales</taxon>
        <taxon>Glycomycetaceae</taxon>
        <taxon>Glycomyces</taxon>
    </lineage>
</organism>